<protein>
    <recommendedName>
        <fullName evidence="9">Phosphopantetheine adenylyltransferase</fullName>
        <ecNumber evidence="9">2.7.7.3</ecNumber>
    </recommendedName>
    <alternativeName>
        <fullName evidence="9">Dephospho-CoA pyrophosphorylase</fullName>
    </alternativeName>
    <alternativeName>
        <fullName evidence="9">Pantetheine-phosphate adenylyltransferase</fullName>
        <shortName evidence="9">PPAT</shortName>
    </alternativeName>
</protein>
<feature type="site" description="Transition state stabilizer" evidence="9">
    <location>
        <position position="16"/>
    </location>
</feature>
<comment type="catalytic activity">
    <reaction evidence="8 9">
        <text>(R)-4'-phosphopantetheine + ATP + H(+) = 3'-dephospho-CoA + diphosphate</text>
        <dbReference type="Rhea" id="RHEA:19801"/>
        <dbReference type="ChEBI" id="CHEBI:15378"/>
        <dbReference type="ChEBI" id="CHEBI:30616"/>
        <dbReference type="ChEBI" id="CHEBI:33019"/>
        <dbReference type="ChEBI" id="CHEBI:57328"/>
        <dbReference type="ChEBI" id="CHEBI:61723"/>
        <dbReference type="EC" id="2.7.7.3"/>
    </reaction>
</comment>
<feature type="binding site" evidence="9">
    <location>
        <begin position="8"/>
        <end position="9"/>
    </location>
    <ligand>
        <name>ATP</name>
        <dbReference type="ChEBI" id="CHEBI:30616"/>
    </ligand>
</feature>
<dbReference type="NCBIfam" id="TIGR00125">
    <property type="entry name" value="cyt_tran_rel"/>
    <property type="match status" value="1"/>
</dbReference>
<comment type="pathway">
    <text evidence="9">Cofactor biosynthesis; coenzyme A biosynthesis; CoA from (R)-pantothenate: step 4/5.</text>
</comment>
<dbReference type="NCBIfam" id="TIGR01510">
    <property type="entry name" value="coaD_prev_kdtB"/>
    <property type="match status" value="1"/>
</dbReference>
<dbReference type="SUPFAM" id="SSF52374">
    <property type="entry name" value="Nucleotidylyl transferase"/>
    <property type="match status" value="1"/>
</dbReference>
<feature type="binding site" evidence="9">
    <location>
        <position position="74"/>
    </location>
    <ligand>
        <name>substrate</name>
    </ligand>
</feature>
<dbReference type="UniPathway" id="UPA00241">
    <property type="reaction ID" value="UER00355"/>
</dbReference>
<keyword evidence="7 9" id="KW-0173">Coenzyme A biosynthesis</keyword>
<dbReference type="PRINTS" id="PR01020">
    <property type="entry name" value="LPSBIOSNTHSS"/>
</dbReference>
<dbReference type="PANTHER" id="PTHR21342">
    <property type="entry name" value="PHOSPHOPANTETHEINE ADENYLYLTRANSFERASE"/>
    <property type="match status" value="1"/>
</dbReference>
<keyword evidence="2 9" id="KW-0808">Transferase</keyword>
<evidence type="ECO:0000313" key="12">
    <source>
        <dbReference type="Proteomes" id="UP000236379"/>
    </source>
</evidence>
<feature type="binding site" evidence="9">
    <location>
        <position position="8"/>
    </location>
    <ligand>
        <name>substrate</name>
    </ligand>
</feature>
<dbReference type="HAMAP" id="MF_00151">
    <property type="entry name" value="PPAT_bact"/>
    <property type="match status" value="1"/>
</dbReference>
<dbReference type="Proteomes" id="UP000236379">
    <property type="component" value="Unassembled WGS sequence"/>
</dbReference>
<keyword evidence="4 9" id="KW-0547">Nucleotide-binding</keyword>
<comment type="similarity">
    <text evidence="9">Belongs to the bacterial CoaD family.</text>
</comment>
<evidence type="ECO:0000256" key="8">
    <source>
        <dbReference type="ARBA" id="ARBA00029346"/>
    </source>
</evidence>
<name>A0A2K3UYB6_9DEIO</name>
<comment type="subcellular location">
    <subcellularLocation>
        <location evidence="9">Cytoplasm</location>
    </subcellularLocation>
</comment>
<reference evidence="11 12" key="1">
    <citation type="submission" date="2018-01" db="EMBL/GenBank/DDBJ databases">
        <title>Deinococcus koreensis sp. nov., a radiation-resistant bacterium isolated from river water.</title>
        <authorList>
            <person name="Choi A."/>
        </authorList>
    </citation>
    <scope>NUCLEOTIDE SEQUENCE [LARGE SCALE GENOMIC DNA]</scope>
    <source>
        <strain evidence="11 12">SJW1-2</strain>
    </source>
</reference>
<dbReference type="Gene3D" id="3.40.50.620">
    <property type="entry name" value="HUPs"/>
    <property type="match status" value="1"/>
</dbReference>
<evidence type="ECO:0000256" key="6">
    <source>
        <dbReference type="ARBA" id="ARBA00022842"/>
    </source>
</evidence>
<dbReference type="GO" id="GO:0004595">
    <property type="term" value="F:pantetheine-phosphate adenylyltransferase activity"/>
    <property type="evidence" value="ECO:0007669"/>
    <property type="project" value="UniProtKB-UniRule"/>
</dbReference>
<accession>A0A2K3UYB6</accession>
<dbReference type="EMBL" id="PPPD01000001">
    <property type="protein sequence ID" value="PNY81521.1"/>
    <property type="molecule type" value="Genomic_DNA"/>
</dbReference>
<evidence type="ECO:0000259" key="10">
    <source>
        <dbReference type="Pfam" id="PF01467"/>
    </source>
</evidence>
<evidence type="ECO:0000256" key="2">
    <source>
        <dbReference type="ARBA" id="ARBA00022679"/>
    </source>
</evidence>
<sequence>MNAVFPGSFDPITSGHMDVLTRAVKIFDHVTVTVMHNARKQGRHLFTLDERLEILRQATAHFGNVSVDSFGGLLVDYMARQPGGVILRGLRAVSDYEYELQIAHLNRQIGDAETVFIMAATRWSFVSSSMVREIASYGGDVSEMVPRASAGALRQKFADVYAEREAAQAGAARSAADQTPTV</sequence>
<keyword evidence="5 9" id="KW-0067">ATP-binding</keyword>
<evidence type="ECO:0000256" key="1">
    <source>
        <dbReference type="ARBA" id="ARBA00022490"/>
    </source>
</evidence>
<feature type="binding site" evidence="9">
    <location>
        <position position="16"/>
    </location>
    <ligand>
        <name>ATP</name>
        <dbReference type="ChEBI" id="CHEBI:30616"/>
    </ligand>
</feature>
<comment type="subunit">
    <text evidence="9">Homohexamer.</text>
</comment>
<feature type="binding site" evidence="9">
    <location>
        <position position="40"/>
    </location>
    <ligand>
        <name>substrate</name>
    </ligand>
</feature>
<keyword evidence="1 9" id="KW-0963">Cytoplasm</keyword>
<dbReference type="Pfam" id="PF01467">
    <property type="entry name" value="CTP_transf_like"/>
    <property type="match status" value="1"/>
</dbReference>
<dbReference type="GO" id="GO:0005737">
    <property type="term" value="C:cytoplasm"/>
    <property type="evidence" value="ECO:0007669"/>
    <property type="project" value="UniProtKB-SubCell"/>
</dbReference>
<feature type="binding site" evidence="9">
    <location>
        <position position="99"/>
    </location>
    <ligand>
        <name>ATP</name>
        <dbReference type="ChEBI" id="CHEBI:30616"/>
    </ligand>
</feature>
<dbReference type="CDD" id="cd02163">
    <property type="entry name" value="PPAT"/>
    <property type="match status" value="1"/>
</dbReference>
<keyword evidence="3 9" id="KW-0548">Nucleotidyltransferase</keyword>
<feature type="binding site" evidence="9">
    <location>
        <begin position="123"/>
        <end position="129"/>
    </location>
    <ligand>
        <name>ATP</name>
        <dbReference type="ChEBI" id="CHEBI:30616"/>
    </ligand>
</feature>
<keyword evidence="6 9" id="KW-0460">Magnesium</keyword>
<dbReference type="PANTHER" id="PTHR21342:SF1">
    <property type="entry name" value="PHOSPHOPANTETHEINE ADENYLYLTRANSFERASE"/>
    <property type="match status" value="1"/>
</dbReference>
<dbReference type="GO" id="GO:0015937">
    <property type="term" value="P:coenzyme A biosynthetic process"/>
    <property type="evidence" value="ECO:0007669"/>
    <property type="project" value="UniProtKB-UniRule"/>
</dbReference>
<evidence type="ECO:0000256" key="5">
    <source>
        <dbReference type="ARBA" id="ARBA00022840"/>
    </source>
</evidence>
<evidence type="ECO:0000313" key="11">
    <source>
        <dbReference type="EMBL" id="PNY81521.1"/>
    </source>
</evidence>
<gene>
    <name evidence="9" type="primary">coaD</name>
    <name evidence="11" type="ORF">CVO96_09115</name>
</gene>
<evidence type="ECO:0000256" key="4">
    <source>
        <dbReference type="ARBA" id="ARBA00022741"/>
    </source>
</evidence>
<comment type="function">
    <text evidence="9">Reversibly transfers an adenylyl group from ATP to 4'-phosphopantetheine, yielding dephospho-CoA (dPCoA) and pyrophosphate.</text>
</comment>
<dbReference type="EC" id="2.7.7.3" evidence="9"/>
<dbReference type="AlphaFoldDB" id="A0A2K3UYB6"/>
<dbReference type="GO" id="GO:0005524">
    <property type="term" value="F:ATP binding"/>
    <property type="evidence" value="ECO:0007669"/>
    <property type="project" value="UniProtKB-KW"/>
</dbReference>
<dbReference type="InterPro" id="IPR001980">
    <property type="entry name" value="PPAT"/>
</dbReference>
<feature type="binding site" evidence="9">
    <location>
        <position position="88"/>
    </location>
    <ligand>
        <name>substrate</name>
    </ligand>
</feature>
<keyword evidence="12" id="KW-1185">Reference proteome</keyword>
<feature type="binding site" evidence="9">
    <location>
        <begin position="89"/>
        <end position="91"/>
    </location>
    <ligand>
        <name>ATP</name>
        <dbReference type="ChEBI" id="CHEBI:30616"/>
    </ligand>
</feature>
<comment type="caution">
    <text evidence="11">The sequence shown here is derived from an EMBL/GenBank/DDBJ whole genome shotgun (WGS) entry which is preliminary data.</text>
</comment>
<organism evidence="11 12">
    <name type="scientific">Deinococcus koreensis</name>
    <dbReference type="NCBI Taxonomy" id="2054903"/>
    <lineage>
        <taxon>Bacteria</taxon>
        <taxon>Thermotogati</taxon>
        <taxon>Deinococcota</taxon>
        <taxon>Deinococci</taxon>
        <taxon>Deinococcales</taxon>
        <taxon>Deinococcaceae</taxon>
        <taxon>Deinococcus</taxon>
    </lineage>
</organism>
<evidence type="ECO:0000256" key="3">
    <source>
        <dbReference type="ARBA" id="ARBA00022695"/>
    </source>
</evidence>
<dbReference type="InterPro" id="IPR004821">
    <property type="entry name" value="Cyt_trans-like"/>
</dbReference>
<dbReference type="OrthoDB" id="9806661at2"/>
<feature type="domain" description="Cytidyltransferase-like" evidence="10">
    <location>
        <begin position="4"/>
        <end position="133"/>
    </location>
</feature>
<dbReference type="InterPro" id="IPR014729">
    <property type="entry name" value="Rossmann-like_a/b/a_fold"/>
</dbReference>
<evidence type="ECO:0000256" key="9">
    <source>
        <dbReference type="HAMAP-Rule" id="MF_00151"/>
    </source>
</evidence>
<proteinExistence type="inferred from homology"/>
<evidence type="ECO:0000256" key="7">
    <source>
        <dbReference type="ARBA" id="ARBA00022993"/>
    </source>
</evidence>
<comment type="cofactor">
    <cofactor evidence="9">
        <name>Mg(2+)</name>
        <dbReference type="ChEBI" id="CHEBI:18420"/>
    </cofactor>
</comment>
<dbReference type="RefSeq" id="WP_103311964.1">
    <property type="nucleotide sequence ID" value="NZ_PPPD01000001.1"/>
</dbReference>